<dbReference type="PANTHER" id="PTHR15583:SF7">
    <property type="entry name" value="INTERLEUKIN CYTOKINE RECEPTOR-RELATED PROTEIN 2"/>
    <property type="match status" value="1"/>
</dbReference>
<feature type="domain" description="SEFIR" evidence="10">
    <location>
        <begin position="95"/>
        <end position="246"/>
    </location>
</feature>
<keyword evidence="4 9" id="KW-1133">Transmembrane helix</keyword>
<evidence type="ECO:0000313" key="11">
    <source>
        <dbReference type="EMBL" id="AKM49943.1"/>
    </source>
</evidence>
<dbReference type="SMR" id="A0A0G3ZB56"/>
<feature type="transmembrane region" description="Helical" evidence="9">
    <location>
        <begin position="40"/>
        <end position="62"/>
    </location>
</feature>
<dbReference type="AlphaFoldDB" id="A0A0G3ZB56"/>
<keyword evidence="2 9" id="KW-0812">Transmembrane</keyword>
<keyword evidence="3" id="KW-0732">Signal</keyword>
<name>A0A0G3ZB56_MYTGA</name>
<organism evidence="11">
    <name type="scientific">Mytilus galloprovincialis</name>
    <name type="common">Mediterranean mussel</name>
    <dbReference type="NCBI Taxonomy" id="29158"/>
    <lineage>
        <taxon>Eukaryota</taxon>
        <taxon>Metazoa</taxon>
        <taxon>Spiralia</taxon>
        <taxon>Lophotrochozoa</taxon>
        <taxon>Mollusca</taxon>
        <taxon>Bivalvia</taxon>
        <taxon>Autobranchia</taxon>
        <taxon>Pteriomorphia</taxon>
        <taxon>Mytilida</taxon>
        <taxon>Mytiloidea</taxon>
        <taxon>Mytilidae</taxon>
        <taxon>Mytilinae</taxon>
        <taxon>Mytilus</taxon>
    </lineage>
</organism>
<dbReference type="EMBL" id="KP998602">
    <property type="protein sequence ID" value="AKM49943.1"/>
    <property type="molecule type" value="mRNA"/>
</dbReference>
<feature type="compositionally biased region" description="Polar residues" evidence="8">
    <location>
        <begin position="369"/>
        <end position="379"/>
    </location>
</feature>
<comment type="subcellular location">
    <subcellularLocation>
        <location evidence="1">Membrane</location>
        <topology evidence="1">Single-pass type I membrane protein</topology>
    </subcellularLocation>
</comment>
<feature type="compositionally biased region" description="Polar residues" evidence="8">
    <location>
        <begin position="1"/>
        <end position="11"/>
    </location>
</feature>
<keyword evidence="5 9" id="KW-0472">Membrane</keyword>
<evidence type="ECO:0000259" key="10">
    <source>
        <dbReference type="PROSITE" id="PS51534"/>
    </source>
</evidence>
<dbReference type="PROSITE" id="PS51534">
    <property type="entry name" value="SEFIR"/>
    <property type="match status" value="1"/>
</dbReference>
<dbReference type="PANTHER" id="PTHR15583">
    <property type="entry name" value="INTERLEUKIN-17 RECEPTOR"/>
    <property type="match status" value="1"/>
</dbReference>
<evidence type="ECO:0000256" key="1">
    <source>
        <dbReference type="ARBA" id="ARBA00004479"/>
    </source>
</evidence>
<evidence type="ECO:0000256" key="5">
    <source>
        <dbReference type="ARBA" id="ARBA00023136"/>
    </source>
</evidence>
<dbReference type="Pfam" id="PF08357">
    <property type="entry name" value="SEFIR"/>
    <property type="match status" value="1"/>
</dbReference>
<feature type="compositionally biased region" description="Low complexity" evidence="8">
    <location>
        <begin position="380"/>
        <end position="391"/>
    </location>
</feature>
<dbReference type="InterPro" id="IPR039465">
    <property type="entry name" value="IL-17_rcpt-like"/>
</dbReference>
<dbReference type="InterPro" id="IPR013568">
    <property type="entry name" value="SEFIR_dom"/>
</dbReference>
<keyword evidence="7" id="KW-0325">Glycoprotein</keyword>
<evidence type="ECO:0000256" key="3">
    <source>
        <dbReference type="ARBA" id="ARBA00022729"/>
    </source>
</evidence>
<evidence type="ECO:0000256" key="6">
    <source>
        <dbReference type="ARBA" id="ARBA00023170"/>
    </source>
</evidence>
<evidence type="ECO:0000256" key="8">
    <source>
        <dbReference type="SAM" id="MobiDB-lite"/>
    </source>
</evidence>
<feature type="region of interest" description="Disordered" evidence="8">
    <location>
        <begin position="369"/>
        <end position="393"/>
    </location>
</feature>
<dbReference type="GO" id="GO:0016020">
    <property type="term" value="C:membrane"/>
    <property type="evidence" value="ECO:0007669"/>
    <property type="project" value="UniProtKB-SubCell"/>
</dbReference>
<evidence type="ECO:0000256" key="2">
    <source>
        <dbReference type="ARBA" id="ARBA00022692"/>
    </source>
</evidence>
<proteinExistence type="evidence at transcript level"/>
<evidence type="ECO:0000256" key="7">
    <source>
        <dbReference type="ARBA" id="ARBA00023180"/>
    </source>
</evidence>
<evidence type="ECO:0000256" key="4">
    <source>
        <dbReference type="ARBA" id="ARBA00022989"/>
    </source>
</evidence>
<feature type="region of interest" description="Disordered" evidence="8">
    <location>
        <begin position="1"/>
        <end position="26"/>
    </location>
</feature>
<dbReference type="Gene3D" id="3.40.50.11530">
    <property type="match status" value="1"/>
</dbReference>
<accession>A0A0G3ZB56</accession>
<dbReference type="GO" id="GO:0030368">
    <property type="term" value="F:interleukin-17 receptor activity"/>
    <property type="evidence" value="ECO:0007669"/>
    <property type="project" value="InterPro"/>
</dbReference>
<keyword evidence="6" id="KW-0675">Receptor</keyword>
<sequence length="591" mass="67052">MGDSELTTHTSIKPDGGGSGSDGVLMKPRDNTEFEQSLQIVLGTVCGVFGLLGLILVLSFLYKFYKRRRSPQHTRGQRDSDFNSSISIDLEQKTVPTVLVLYSSDCSAHEKVVSSFAGFLIEACHCNVHLDIFEDQLIYERGLDEWLVEKLQEADFIIVMCSVGARLRCTKKRARFKCDPNRTIPDYFAIAVDYVAEKMRVERSKGLPMSRFIVAYMEYSSASDIPHQLDTGVKFNLMKDMNALFNHLHGFPSDMNKFGPVWRDTIEQNCDFSELTTELNLSLESAKEYFKANPNWIEDSMEYIPAPSKSKSRHVRKSSLEPLLKESQMNLPFETSGKMDTLVDIHNQTLPRTLKQEDLNMVPLYQRQNSLPSSLSSHQTNSSPTPPTNTSKSFENFQTNTRYQDIDFQPCMFCGLEEHEDRRAPCKGRKLVHSQIEDTEQEDIDLSSGKLKSKSMPTICPNLSSRSHTVLHADVHKEWGFHDCHLSVSSESTSDKEFALDDLEKDLQSIRMLASYDALKDFSKEQKTLPKALSVKVDLYGSNPRSELIDISPQTAVVSLQNKSYIGNMSFHNSLNTNKDDQVIQLQDIRL</sequence>
<protein>
    <submittedName>
        <fullName evidence="11">MgIL17Rc</fullName>
    </submittedName>
</protein>
<evidence type="ECO:0000256" key="9">
    <source>
        <dbReference type="SAM" id="Phobius"/>
    </source>
</evidence>
<reference evidence="11" key="1">
    <citation type="journal article" date="2015" name="Dev. Comp. Immunol.">
        <title>IL-17 signaling components in bivalves: Comparative sequence analysis and involvement in the immune responses.</title>
        <authorList>
            <person name="Rosani U."/>
            <person name="Varotto L."/>
            <person name="Gerdol M."/>
            <person name="Pallavicini A."/>
            <person name="Venier P."/>
        </authorList>
    </citation>
    <scope>NUCLEOTIDE SEQUENCE</scope>
</reference>